<proteinExistence type="predicted"/>
<gene>
    <name evidence="2" type="ORF">C8N45_11953</name>
</gene>
<dbReference type="Proteomes" id="UP000244523">
    <property type="component" value="Unassembled WGS sequence"/>
</dbReference>
<name>A0A2T6K6W1_9RHOB</name>
<reference evidence="2 3" key="1">
    <citation type="submission" date="2018-04" db="EMBL/GenBank/DDBJ databases">
        <title>Genomic Encyclopedia of Archaeal and Bacterial Type Strains, Phase II (KMG-II): from individual species to whole genera.</title>
        <authorList>
            <person name="Goeker M."/>
        </authorList>
    </citation>
    <scope>NUCLEOTIDE SEQUENCE [LARGE SCALE GENOMIC DNA]</scope>
    <source>
        <strain evidence="2 3">DSM 29955</strain>
    </source>
</reference>
<evidence type="ECO:0000313" key="2">
    <source>
        <dbReference type="EMBL" id="PUB10426.1"/>
    </source>
</evidence>
<dbReference type="AlphaFoldDB" id="A0A2T6K6W1"/>
<dbReference type="RefSeq" id="WP_108388766.1">
    <property type="nucleotide sequence ID" value="NZ_QBUD01000019.1"/>
</dbReference>
<evidence type="ECO:0000256" key="1">
    <source>
        <dbReference type="SAM" id="Phobius"/>
    </source>
</evidence>
<evidence type="ECO:0000313" key="3">
    <source>
        <dbReference type="Proteomes" id="UP000244523"/>
    </source>
</evidence>
<feature type="transmembrane region" description="Helical" evidence="1">
    <location>
        <begin position="12"/>
        <end position="33"/>
    </location>
</feature>
<keyword evidence="3" id="KW-1185">Reference proteome</keyword>
<feature type="transmembrane region" description="Helical" evidence="1">
    <location>
        <begin position="54"/>
        <end position="75"/>
    </location>
</feature>
<protein>
    <submittedName>
        <fullName evidence="2">Uncharacterized protein</fullName>
    </submittedName>
</protein>
<comment type="caution">
    <text evidence="2">The sequence shown here is derived from an EMBL/GenBank/DDBJ whole genome shotgun (WGS) entry which is preliminary data.</text>
</comment>
<sequence>MEKIPETIWPLLNHPLILVGFIIFLAFSTYRALLAAGVIPPISQRAGGAVVQSLLRYVFYIAIIGMILGFGIRYYELYLDNGAGEEQESLSFSEVQVSLRGESGTSRAFLQSTLGTPEHSDPDATGFDLFGAGETLLLVDYFNEAIVGKAILGDLSEAQISHPFGLYHYPKISSLADLIDDNTSCELSLRIPNWFTGGTAGKELEFLAVGCGSDINSQGFRDWGIYTDVYSFREALDSPNGTWGELLESARCQSVNWSDPDYTHCDNENKTYSVGVSIDSAELAQLTKVAKNIPVWGFFDCSFQWFGPAFESPTGCYELDALVLNQYSYIATRLNLW</sequence>
<accession>A0A2T6K6W1</accession>
<dbReference type="EMBL" id="QBUD01000019">
    <property type="protein sequence ID" value="PUB10426.1"/>
    <property type="molecule type" value="Genomic_DNA"/>
</dbReference>
<keyword evidence="1" id="KW-0812">Transmembrane</keyword>
<organism evidence="2 3">
    <name type="scientific">Yoonia sediminilitoris</name>
    <dbReference type="NCBI Taxonomy" id="1286148"/>
    <lineage>
        <taxon>Bacteria</taxon>
        <taxon>Pseudomonadati</taxon>
        <taxon>Pseudomonadota</taxon>
        <taxon>Alphaproteobacteria</taxon>
        <taxon>Rhodobacterales</taxon>
        <taxon>Paracoccaceae</taxon>
        <taxon>Yoonia</taxon>
    </lineage>
</organism>
<keyword evidence="1" id="KW-0472">Membrane</keyword>
<keyword evidence="1" id="KW-1133">Transmembrane helix</keyword>